<reference evidence="3" key="2">
    <citation type="submission" date="2015-01" db="EMBL/GenBank/DDBJ databases">
        <title>Evolutionary Origins and Diversification of the Mycorrhizal Mutualists.</title>
        <authorList>
            <consortium name="DOE Joint Genome Institute"/>
            <consortium name="Mycorrhizal Genomics Consortium"/>
            <person name="Kohler A."/>
            <person name="Kuo A."/>
            <person name="Nagy L.G."/>
            <person name="Floudas D."/>
            <person name="Copeland A."/>
            <person name="Barry K.W."/>
            <person name="Cichocki N."/>
            <person name="Veneault-Fourrey C."/>
            <person name="LaButti K."/>
            <person name="Lindquist E.A."/>
            <person name="Lipzen A."/>
            <person name="Lundell T."/>
            <person name="Morin E."/>
            <person name="Murat C."/>
            <person name="Riley R."/>
            <person name="Ohm R."/>
            <person name="Sun H."/>
            <person name="Tunlid A."/>
            <person name="Henrissat B."/>
            <person name="Grigoriev I.V."/>
            <person name="Hibbett D.S."/>
            <person name="Martin F."/>
        </authorList>
    </citation>
    <scope>NUCLEOTIDE SEQUENCE [LARGE SCALE GENOMIC DNA]</scope>
    <source>
        <strain evidence="3">Foug A</strain>
    </source>
</reference>
<feature type="region of interest" description="Disordered" evidence="1">
    <location>
        <begin position="274"/>
        <end position="301"/>
    </location>
</feature>
<dbReference type="Proteomes" id="UP000053989">
    <property type="component" value="Unassembled WGS sequence"/>
</dbReference>
<evidence type="ECO:0000313" key="2">
    <source>
        <dbReference type="EMBL" id="KIM52063.1"/>
    </source>
</evidence>
<protein>
    <submittedName>
        <fullName evidence="2">Uncharacterized protein</fullName>
    </submittedName>
</protein>
<dbReference type="GO" id="GO:0033167">
    <property type="term" value="C:ARC complex"/>
    <property type="evidence" value="ECO:0007669"/>
    <property type="project" value="InterPro"/>
</dbReference>
<name>A0A0C2YQR4_9AGAM</name>
<sequence>QKIDEEIKEEKLMIFLKDPEKSVRIFLSSHMREKGLIWSERNLTYAPHLLSFFIGFLLRNRVFPEQTYQRGLKRAFETIQQAKKELPLTYSIGRILPDQFSEACKEIFGRMGSVNWTTVTITEDQLREPKLAITDILTGEQKEITLPSEEQTAVKEAIEDNVDTDVNMVQVNESSSETGWGNWGAATATDGPNDSGWGGWTSADGQPSSWDTSTDKEPPDGTDTNVPLAPWTDFAPSWGREMPSLMTFLGPTVFPLTHTTGIVEFSTRRVREVHPPTISSKATSGKRSAKRKRGNAEGQWMPSASSVEAELDAQFAKVVLAPWGFEGGDISKPEIWATSRGAVIDPNLSTDSGTPDATGGEGKQKPHNPLTDDIVLLVQPHLLDTLSLVPGFGLGAMWVQLVRSEDAEKEGAGRDRGSECPKTYWYHEDLTGIFPSFYTPGT</sequence>
<dbReference type="EMBL" id="KN822226">
    <property type="protein sequence ID" value="KIM52063.1"/>
    <property type="molecule type" value="Genomic_DNA"/>
</dbReference>
<keyword evidence="3" id="KW-1185">Reference proteome</keyword>
<feature type="non-terminal residue" evidence="2">
    <location>
        <position position="1"/>
    </location>
</feature>
<feature type="region of interest" description="Disordered" evidence="1">
    <location>
        <begin position="173"/>
        <end position="229"/>
    </location>
</feature>
<evidence type="ECO:0000256" key="1">
    <source>
        <dbReference type="SAM" id="MobiDB-lite"/>
    </source>
</evidence>
<dbReference type="STRING" id="1036808.A0A0C2YQR4"/>
<reference evidence="2 3" key="1">
    <citation type="submission" date="2014-04" db="EMBL/GenBank/DDBJ databases">
        <authorList>
            <consortium name="DOE Joint Genome Institute"/>
            <person name="Kuo A."/>
            <person name="Kohler A."/>
            <person name="Nagy L.G."/>
            <person name="Floudas D."/>
            <person name="Copeland A."/>
            <person name="Barry K.W."/>
            <person name="Cichocki N."/>
            <person name="Veneault-Fourrey C."/>
            <person name="LaButti K."/>
            <person name="Lindquist E.A."/>
            <person name="Lipzen A."/>
            <person name="Lundell T."/>
            <person name="Morin E."/>
            <person name="Murat C."/>
            <person name="Sun H."/>
            <person name="Tunlid A."/>
            <person name="Henrissat B."/>
            <person name="Grigoriev I.V."/>
            <person name="Hibbett D.S."/>
            <person name="Martin F."/>
            <person name="Nordberg H.P."/>
            <person name="Cantor M.N."/>
            <person name="Hua S.X."/>
        </authorList>
    </citation>
    <scope>NUCLEOTIDE SEQUENCE [LARGE SCALE GENOMIC DNA]</scope>
    <source>
        <strain evidence="2 3">Foug A</strain>
    </source>
</reference>
<evidence type="ECO:0000313" key="3">
    <source>
        <dbReference type="Proteomes" id="UP000053989"/>
    </source>
</evidence>
<dbReference type="InParanoid" id="A0A0C2YQR4"/>
<feature type="compositionally biased region" description="Polar residues" evidence="1">
    <location>
        <begin position="203"/>
        <end position="212"/>
    </location>
</feature>
<dbReference type="Pfam" id="PF09692">
    <property type="entry name" value="Arb1"/>
    <property type="match status" value="1"/>
</dbReference>
<feature type="region of interest" description="Disordered" evidence="1">
    <location>
        <begin position="342"/>
        <end position="368"/>
    </location>
</feature>
<accession>A0A0C2YQR4</accession>
<dbReference type="GO" id="GO:0031047">
    <property type="term" value="P:regulatory ncRNA-mediated gene silencing"/>
    <property type="evidence" value="ECO:0007669"/>
    <property type="project" value="InterPro"/>
</dbReference>
<dbReference type="OrthoDB" id="435402at2759"/>
<gene>
    <name evidence="2" type="ORF">SCLCIDRAFT_1224075</name>
</gene>
<dbReference type="AlphaFoldDB" id="A0A0C2YQR4"/>
<dbReference type="InterPro" id="IPR018606">
    <property type="entry name" value="Arb1"/>
</dbReference>
<dbReference type="HOGENOM" id="CLU_620517_0_0_1"/>
<proteinExistence type="predicted"/>
<organism evidence="2 3">
    <name type="scientific">Scleroderma citrinum Foug A</name>
    <dbReference type="NCBI Taxonomy" id="1036808"/>
    <lineage>
        <taxon>Eukaryota</taxon>
        <taxon>Fungi</taxon>
        <taxon>Dikarya</taxon>
        <taxon>Basidiomycota</taxon>
        <taxon>Agaricomycotina</taxon>
        <taxon>Agaricomycetes</taxon>
        <taxon>Agaricomycetidae</taxon>
        <taxon>Boletales</taxon>
        <taxon>Sclerodermatineae</taxon>
        <taxon>Sclerodermataceae</taxon>
        <taxon>Scleroderma</taxon>
    </lineage>
</organism>
<feature type="compositionally biased region" description="Polar residues" evidence="1">
    <location>
        <begin position="277"/>
        <end position="286"/>
    </location>
</feature>